<evidence type="ECO:0000313" key="3">
    <source>
        <dbReference type="Proteomes" id="UP001319080"/>
    </source>
</evidence>
<evidence type="ECO:0000313" key="2">
    <source>
        <dbReference type="EMBL" id="MBT1707288.1"/>
    </source>
</evidence>
<comment type="caution">
    <text evidence="2">The sequence shown here is derived from an EMBL/GenBank/DDBJ whole genome shotgun (WGS) entry which is preliminary data.</text>
</comment>
<protein>
    <submittedName>
        <fullName evidence="2">Uncharacterized protein</fullName>
    </submittedName>
</protein>
<evidence type="ECO:0000256" key="1">
    <source>
        <dbReference type="SAM" id="SignalP"/>
    </source>
</evidence>
<name>A0AAP2DTR0_9BACT</name>
<keyword evidence="3" id="KW-1185">Reference proteome</keyword>
<sequence>MRKNFYSLLMGVASLCSACNFSVGTNTDLTTGLSYSYNGFRAERVILVGPDNADMDNNQVVLNSQVTILVEGLSNYELKNGKAFPGMAMTVTDKAGVAVISEADLFSEGKEGYSPADASSLRSIVTVAQPMVSGETYHVKIRVWDKIKPENELTAEVDLKVK</sequence>
<dbReference type="EMBL" id="JAHESE010000001">
    <property type="protein sequence ID" value="MBT1707288.1"/>
    <property type="molecule type" value="Genomic_DNA"/>
</dbReference>
<organism evidence="2 3">
    <name type="scientific">Dawidia cretensis</name>
    <dbReference type="NCBI Taxonomy" id="2782350"/>
    <lineage>
        <taxon>Bacteria</taxon>
        <taxon>Pseudomonadati</taxon>
        <taxon>Bacteroidota</taxon>
        <taxon>Cytophagia</taxon>
        <taxon>Cytophagales</taxon>
        <taxon>Chryseotaleaceae</taxon>
        <taxon>Dawidia</taxon>
    </lineage>
</organism>
<feature type="signal peptide" evidence="1">
    <location>
        <begin position="1"/>
        <end position="18"/>
    </location>
</feature>
<dbReference type="RefSeq" id="WP_254082862.1">
    <property type="nucleotide sequence ID" value="NZ_JAHESE010000001.1"/>
</dbReference>
<reference evidence="2 3" key="1">
    <citation type="submission" date="2021-05" db="EMBL/GenBank/DDBJ databases">
        <title>A Polyphasic approach of four new species of the genus Ohtaekwangia: Ohtaekwangia histidinii sp. nov., Ohtaekwangia cretensis sp. nov., Ohtaekwangia indiensis sp. nov., Ohtaekwangia reichenbachii sp. nov. from diverse environment.</title>
        <authorList>
            <person name="Octaviana S."/>
        </authorList>
    </citation>
    <scope>NUCLEOTIDE SEQUENCE [LARGE SCALE GENOMIC DNA]</scope>
    <source>
        <strain evidence="2 3">PWU5</strain>
    </source>
</reference>
<feature type="chain" id="PRO_5042961378" evidence="1">
    <location>
        <begin position="19"/>
        <end position="162"/>
    </location>
</feature>
<gene>
    <name evidence="2" type="ORF">KK062_03600</name>
</gene>
<accession>A0AAP2DTR0</accession>
<dbReference type="Proteomes" id="UP001319080">
    <property type="component" value="Unassembled WGS sequence"/>
</dbReference>
<keyword evidence="1" id="KW-0732">Signal</keyword>
<dbReference type="AlphaFoldDB" id="A0AAP2DTR0"/>
<proteinExistence type="predicted"/>